<gene>
    <name evidence="5" type="ORF">DSM104329_02532</name>
</gene>
<evidence type="ECO:0000256" key="3">
    <source>
        <dbReference type="ARBA" id="ARBA00022691"/>
    </source>
</evidence>
<keyword evidence="5" id="KW-0830">Ubiquinone</keyword>
<dbReference type="EMBL" id="CP087164">
    <property type="protein sequence ID" value="UGS36132.1"/>
    <property type="molecule type" value="Genomic_DNA"/>
</dbReference>
<evidence type="ECO:0000256" key="2">
    <source>
        <dbReference type="ARBA" id="ARBA00022679"/>
    </source>
</evidence>
<dbReference type="SUPFAM" id="SSF53335">
    <property type="entry name" value="S-adenosyl-L-methionine-dependent methyltransferases"/>
    <property type="match status" value="1"/>
</dbReference>
<name>A0A9E7C122_9ACTN</name>
<keyword evidence="1 5" id="KW-0489">Methyltransferase</keyword>
<dbReference type="Gene3D" id="3.40.50.150">
    <property type="entry name" value="Vaccinia Virus protein VP39"/>
    <property type="match status" value="1"/>
</dbReference>
<dbReference type="InterPro" id="IPR029063">
    <property type="entry name" value="SAM-dependent_MTases_sf"/>
</dbReference>
<dbReference type="GO" id="GO:0032259">
    <property type="term" value="P:methylation"/>
    <property type="evidence" value="ECO:0007669"/>
    <property type="project" value="UniProtKB-KW"/>
</dbReference>
<evidence type="ECO:0000259" key="4">
    <source>
        <dbReference type="Pfam" id="PF08241"/>
    </source>
</evidence>
<dbReference type="AlphaFoldDB" id="A0A9E7C122"/>
<dbReference type="PANTHER" id="PTHR43464">
    <property type="entry name" value="METHYLTRANSFERASE"/>
    <property type="match status" value="1"/>
</dbReference>
<evidence type="ECO:0000256" key="1">
    <source>
        <dbReference type="ARBA" id="ARBA00022603"/>
    </source>
</evidence>
<organism evidence="5 6">
    <name type="scientific">Capillimicrobium parvum</name>
    <dbReference type="NCBI Taxonomy" id="2884022"/>
    <lineage>
        <taxon>Bacteria</taxon>
        <taxon>Bacillati</taxon>
        <taxon>Actinomycetota</taxon>
        <taxon>Thermoleophilia</taxon>
        <taxon>Solirubrobacterales</taxon>
        <taxon>Capillimicrobiaceae</taxon>
        <taxon>Capillimicrobium</taxon>
    </lineage>
</organism>
<dbReference type="GO" id="GO:0102208">
    <property type="term" value="F:2-polyprenyl-6-hydroxyphenol methylase activity"/>
    <property type="evidence" value="ECO:0007669"/>
    <property type="project" value="UniProtKB-EC"/>
</dbReference>
<sequence>MVDSELSAMLAGDEHHWWYRGRRRVLRAVLAGVALECGTELLDAGCGSGRMLDELAAYGRPVGVDISPDAVAAARARGHRDVALAAVEELPFAGARFGLVTCLDVLEHTPDDRRTLRELRRVTRPGGHLLVTVPAYPLLWSRQDEVNRHYRRYQRRTLLAAAVAAGWAPVHTTYFNTLLLAPAAVVRLATRHTAASTDRSDLDRTPRSLDTVLEMPMRVEATLLRHGLRLPAGLSLLALLRNEAPGWNAAAPDQCARSSSRAAVPIHSSSCSAQNARVCAPG</sequence>
<dbReference type="Proteomes" id="UP001162834">
    <property type="component" value="Chromosome"/>
</dbReference>
<dbReference type="InterPro" id="IPR013216">
    <property type="entry name" value="Methyltransf_11"/>
</dbReference>
<keyword evidence="6" id="KW-1185">Reference proteome</keyword>
<protein>
    <submittedName>
        <fullName evidence="5">Ubiquinone biosynthesis O-methyltransferase, mitochondrial</fullName>
        <ecNumber evidence="5">2.1.1.222</ecNumber>
    </submittedName>
</protein>
<proteinExistence type="predicted"/>
<dbReference type="CDD" id="cd02440">
    <property type="entry name" value="AdoMet_MTases"/>
    <property type="match status" value="1"/>
</dbReference>
<dbReference type="RefSeq" id="WP_259315810.1">
    <property type="nucleotide sequence ID" value="NZ_CP087164.1"/>
</dbReference>
<dbReference type="PANTHER" id="PTHR43464:SF19">
    <property type="entry name" value="UBIQUINONE BIOSYNTHESIS O-METHYLTRANSFERASE, MITOCHONDRIAL"/>
    <property type="match status" value="1"/>
</dbReference>
<dbReference type="KEGG" id="sbae:DSM104329_02532"/>
<dbReference type="EC" id="2.1.1.222" evidence="5"/>
<evidence type="ECO:0000313" key="5">
    <source>
        <dbReference type="EMBL" id="UGS36132.1"/>
    </source>
</evidence>
<accession>A0A9E7C122</accession>
<keyword evidence="2 5" id="KW-0808">Transferase</keyword>
<evidence type="ECO:0000313" key="6">
    <source>
        <dbReference type="Proteomes" id="UP001162834"/>
    </source>
</evidence>
<keyword evidence="3" id="KW-0949">S-adenosyl-L-methionine</keyword>
<dbReference type="GO" id="GO:0008757">
    <property type="term" value="F:S-adenosylmethionine-dependent methyltransferase activity"/>
    <property type="evidence" value="ECO:0007669"/>
    <property type="project" value="InterPro"/>
</dbReference>
<feature type="domain" description="Methyltransferase type 11" evidence="4">
    <location>
        <begin position="42"/>
        <end position="131"/>
    </location>
</feature>
<reference evidence="5" key="1">
    <citation type="journal article" date="2022" name="Int. J. Syst. Evol. Microbiol.">
        <title>Pseudomonas aegrilactucae sp. nov. and Pseudomonas morbosilactucae sp. nov., pathogens causing bacterial rot of lettuce in Japan.</title>
        <authorList>
            <person name="Sawada H."/>
            <person name="Fujikawa T."/>
            <person name="Satou M."/>
        </authorList>
    </citation>
    <scope>NUCLEOTIDE SEQUENCE</scope>
    <source>
        <strain evidence="5">0166_1</strain>
    </source>
</reference>
<dbReference type="Pfam" id="PF08241">
    <property type="entry name" value="Methyltransf_11"/>
    <property type="match status" value="1"/>
</dbReference>